<dbReference type="EC" id="6.3.2.4" evidence="6 15"/>
<keyword evidence="7 15" id="KW-0963">Cytoplasm</keyword>
<dbReference type="Gene3D" id="3.30.470.20">
    <property type="entry name" value="ATP-grasp fold, B domain"/>
    <property type="match status" value="1"/>
</dbReference>
<dbReference type="SUPFAM" id="SSF52440">
    <property type="entry name" value="PreATP-grasp domain"/>
    <property type="match status" value="1"/>
</dbReference>
<evidence type="ECO:0000256" key="4">
    <source>
        <dbReference type="ARBA" id="ARBA00004496"/>
    </source>
</evidence>
<reference evidence="18 19" key="1">
    <citation type="submission" date="2024-02" db="EMBL/GenBank/DDBJ databases">
        <title>New thermophilic sulfur-oxidizing bacteria from a hot springs of the Uzon caldera (Kamchatka, Russia).</title>
        <authorList>
            <person name="Dukat A.M."/>
            <person name="Elcheninov A.G."/>
            <person name="Frolov E.N."/>
        </authorList>
    </citation>
    <scope>NUCLEOTIDE SEQUENCE [LARGE SCALE GENOMIC DNA]</scope>
    <source>
        <strain evidence="18 19">AK1</strain>
    </source>
</reference>
<keyword evidence="19" id="KW-1185">Reference proteome</keyword>
<gene>
    <name evidence="15" type="primary">ddl</name>
    <name evidence="18" type="ORF">V6E02_09660</name>
</gene>
<comment type="similarity">
    <text evidence="5 15">Belongs to the D-alanine--D-alanine ligase family.</text>
</comment>
<organism evidence="18 19">
    <name type="scientific">Thiobacter aerophilum</name>
    <dbReference type="NCBI Taxonomy" id="3121275"/>
    <lineage>
        <taxon>Bacteria</taxon>
        <taxon>Pseudomonadati</taxon>
        <taxon>Pseudomonadota</taxon>
        <taxon>Betaproteobacteria</taxon>
        <taxon>Burkholderiales</taxon>
        <taxon>Thiobacteraceae</taxon>
        <taxon>Thiobacter</taxon>
    </lineage>
</organism>
<evidence type="ECO:0000256" key="1">
    <source>
        <dbReference type="ARBA" id="ARBA00001936"/>
    </source>
</evidence>
<dbReference type="Gene3D" id="3.30.1490.20">
    <property type="entry name" value="ATP-grasp fold, A domain"/>
    <property type="match status" value="1"/>
</dbReference>
<keyword evidence="13 15" id="KW-0961">Cell wall biogenesis/degradation</keyword>
<dbReference type="Gene3D" id="3.40.50.20">
    <property type="match status" value="1"/>
</dbReference>
<dbReference type="GO" id="GO:0008716">
    <property type="term" value="F:D-alanine-D-alanine ligase activity"/>
    <property type="evidence" value="ECO:0007669"/>
    <property type="project" value="UniProtKB-EC"/>
</dbReference>
<evidence type="ECO:0000256" key="3">
    <source>
        <dbReference type="ARBA" id="ARBA00003921"/>
    </source>
</evidence>
<evidence type="ECO:0000256" key="7">
    <source>
        <dbReference type="ARBA" id="ARBA00022490"/>
    </source>
</evidence>
<evidence type="ECO:0000256" key="15">
    <source>
        <dbReference type="HAMAP-Rule" id="MF_00047"/>
    </source>
</evidence>
<dbReference type="Proteomes" id="UP001482231">
    <property type="component" value="Unassembled WGS sequence"/>
</dbReference>
<dbReference type="InterPro" id="IPR005905">
    <property type="entry name" value="D_ala_D_ala"/>
</dbReference>
<evidence type="ECO:0000256" key="14">
    <source>
        <dbReference type="ARBA" id="ARBA00047614"/>
    </source>
</evidence>
<dbReference type="PIRSF" id="PIRSF039102">
    <property type="entry name" value="Ddl/VanB"/>
    <property type="match status" value="1"/>
</dbReference>
<dbReference type="PROSITE" id="PS00843">
    <property type="entry name" value="DALA_DALA_LIGASE_1"/>
    <property type="match status" value="1"/>
</dbReference>
<proteinExistence type="inferred from homology"/>
<evidence type="ECO:0000256" key="12">
    <source>
        <dbReference type="ARBA" id="ARBA00022984"/>
    </source>
</evidence>
<keyword evidence="8 15" id="KW-0436">Ligase</keyword>
<evidence type="ECO:0000256" key="8">
    <source>
        <dbReference type="ARBA" id="ARBA00022598"/>
    </source>
</evidence>
<evidence type="ECO:0000256" key="16">
    <source>
        <dbReference type="PROSITE-ProRule" id="PRU00409"/>
    </source>
</evidence>
<dbReference type="Pfam" id="PF07478">
    <property type="entry name" value="Dala_Dala_lig_C"/>
    <property type="match status" value="1"/>
</dbReference>
<dbReference type="NCBIfam" id="TIGR01205">
    <property type="entry name" value="D_ala_D_alaTIGR"/>
    <property type="match status" value="1"/>
</dbReference>
<comment type="subcellular location">
    <subcellularLocation>
        <location evidence="4 15">Cytoplasm</location>
    </subcellularLocation>
</comment>
<evidence type="ECO:0000256" key="11">
    <source>
        <dbReference type="ARBA" id="ARBA00022960"/>
    </source>
</evidence>
<dbReference type="InterPro" id="IPR016185">
    <property type="entry name" value="PreATP-grasp_dom_sf"/>
</dbReference>
<evidence type="ECO:0000313" key="19">
    <source>
        <dbReference type="Proteomes" id="UP001482231"/>
    </source>
</evidence>
<keyword evidence="10 16" id="KW-0067">ATP-binding</keyword>
<dbReference type="NCBIfam" id="NF002378">
    <property type="entry name" value="PRK01372.1"/>
    <property type="match status" value="1"/>
</dbReference>
<dbReference type="InterPro" id="IPR011095">
    <property type="entry name" value="Dala_Dala_lig_C"/>
</dbReference>
<dbReference type="PROSITE" id="PS00844">
    <property type="entry name" value="DALA_DALA_LIGASE_2"/>
    <property type="match status" value="1"/>
</dbReference>
<protein>
    <recommendedName>
        <fullName evidence="6 15">D-alanine--D-alanine ligase</fullName>
        <ecNumber evidence="6 15">6.3.2.4</ecNumber>
    </recommendedName>
    <alternativeName>
        <fullName evidence="15">D-Ala-D-Ala ligase</fullName>
    </alternativeName>
    <alternativeName>
        <fullName evidence="15">D-alanylalanine synthetase</fullName>
    </alternativeName>
</protein>
<sequence>MTPERFGKVAVLCGGRSAEREVSLKSGGAVLAALKARGVDAHAFDPLQRPLAELAGFNRAFIALHGRYGEDGTIQGLLELMGIPYTGSGVLASALAMDKWRTKMIWQAAGIPTPRYALLDADSDFDAVVRELGLPLMVKPASEGSSIGMSKVVHARDLPAAWELAARHDRLVIAEAFVTGAEYTAGILGERALPLIRLETPRSFYDYDAKYLANDTRYIVPCGLPPEREQALQALALRAFHILGCRGWGRADFIVDEQGTPYFLEMNTAPGMTDHSLVPMAARQAGLSFEELVLRILELARLEKDDVA</sequence>
<evidence type="ECO:0000256" key="10">
    <source>
        <dbReference type="ARBA" id="ARBA00022840"/>
    </source>
</evidence>
<keyword evidence="11 15" id="KW-0133">Cell shape</keyword>
<dbReference type="RefSeq" id="WP_347308585.1">
    <property type="nucleotide sequence ID" value="NZ_JBAJEX010000007.1"/>
</dbReference>
<evidence type="ECO:0000256" key="2">
    <source>
        <dbReference type="ARBA" id="ARBA00001946"/>
    </source>
</evidence>
<dbReference type="Pfam" id="PF01820">
    <property type="entry name" value="Dala_Dala_lig_N"/>
    <property type="match status" value="1"/>
</dbReference>
<evidence type="ECO:0000313" key="18">
    <source>
        <dbReference type="EMBL" id="MEO1767476.1"/>
    </source>
</evidence>
<dbReference type="PANTHER" id="PTHR23132">
    <property type="entry name" value="D-ALANINE--D-ALANINE LIGASE"/>
    <property type="match status" value="1"/>
</dbReference>
<comment type="catalytic activity">
    <reaction evidence="14 15">
        <text>2 D-alanine + ATP = D-alanyl-D-alanine + ADP + phosphate + H(+)</text>
        <dbReference type="Rhea" id="RHEA:11224"/>
        <dbReference type="ChEBI" id="CHEBI:15378"/>
        <dbReference type="ChEBI" id="CHEBI:30616"/>
        <dbReference type="ChEBI" id="CHEBI:43474"/>
        <dbReference type="ChEBI" id="CHEBI:57416"/>
        <dbReference type="ChEBI" id="CHEBI:57822"/>
        <dbReference type="ChEBI" id="CHEBI:456216"/>
        <dbReference type="EC" id="6.3.2.4"/>
    </reaction>
</comment>
<keyword evidence="12 15" id="KW-0573">Peptidoglycan synthesis</keyword>
<name>A0ABV0EFN3_9BURK</name>
<dbReference type="PANTHER" id="PTHR23132:SF23">
    <property type="entry name" value="D-ALANINE--D-ALANINE LIGASE B"/>
    <property type="match status" value="1"/>
</dbReference>
<dbReference type="InterPro" id="IPR000291">
    <property type="entry name" value="D-Ala_lig_Van_CS"/>
</dbReference>
<evidence type="ECO:0000256" key="13">
    <source>
        <dbReference type="ARBA" id="ARBA00023316"/>
    </source>
</evidence>
<comment type="cofactor">
    <cofactor evidence="1">
        <name>Mn(2+)</name>
        <dbReference type="ChEBI" id="CHEBI:29035"/>
    </cofactor>
</comment>
<dbReference type="SUPFAM" id="SSF56059">
    <property type="entry name" value="Glutathione synthetase ATP-binding domain-like"/>
    <property type="match status" value="1"/>
</dbReference>
<dbReference type="EMBL" id="JBAJEX010000007">
    <property type="protein sequence ID" value="MEO1767476.1"/>
    <property type="molecule type" value="Genomic_DNA"/>
</dbReference>
<evidence type="ECO:0000259" key="17">
    <source>
        <dbReference type="PROSITE" id="PS50975"/>
    </source>
</evidence>
<comment type="pathway">
    <text evidence="15">Cell wall biogenesis; peptidoglycan biosynthesis.</text>
</comment>
<keyword evidence="9 16" id="KW-0547">Nucleotide-binding</keyword>
<comment type="cofactor">
    <cofactor evidence="2">
        <name>Mg(2+)</name>
        <dbReference type="ChEBI" id="CHEBI:18420"/>
    </cofactor>
</comment>
<dbReference type="InterPro" id="IPR013815">
    <property type="entry name" value="ATP_grasp_subdomain_1"/>
</dbReference>
<comment type="caution">
    <text evidence="18">The sequence shown here is derived from an EMBL/GenBank/DDBJ whole genome shotgun (WGS) entry which is preliminary data.</text>
</comment>
<dbReference type="HAMAP" id="MF_00047">
    <property type="entry name" value="Dala_Dala_lig"/>
    <property type="match status" value="1"/>
</dbReference>
<dbReference type="PROSITE" id="PS50975">
    <property type="entry name" value="ATP_GRASP"/>
    <property type="match status" value="1"/>
</dbReference>
<dbReference type="InterPro" id="IPR011761">
    <property type="entry name" value="ATP-grasp"/>
</dbReference>
<evidence type="ECO:0000256" key="9">
    <source>
        <dbReference type="ARBA" id="ARBA00022741"/>
    </source>
</evidence>
<accession>A0ABV0EFN3</accession>
<evidence type="ECO:0000256" key="5">
    <source>
        <dbReference type="ARBA" id="ARBA00010871"/>
    </source>
</evidence>
<dbReference type="InterPro" id="IPR011127">
    <property type="entry name" value="Dala_Dala_lig_N"/>
</dbReference>
<evidence type="ECO:0000256" key="6">
    <source>
        <dbReference type="ARBA" id="ARBA00012216"/>
    </source>
</evidence>
<comment type="function">
    <text evidence="3 15">Cell wall formation.</text>
</comment>
<feature type="domain" description="ATP-grasp" evidence="17">
    <location>
        <begin position="103"/>
        <end position="298"/>
    </location>
</feature>